<reference evidence="3 4" key="1">
    <citation type="submission" date="2019-08" db="EMBL/GenBank/DDBJ databases">
        <title>Deep-cultivation of Planctomycetes and their phenomic and genomic characterization uncovers novel biology.</title>
        <authorList>
            <person name="Wiegand S."/>
            <person name="Jogler M."/>
            <person name="Boedeker C."/>
            <person name="Pinto D."/>
            <person name="Vollmers J."/>
            <person name="Rivas-Marin E."/>
            <person name="Kohn T."/>
            <person name="Peeters S.H."/>
            <person name="Heuer A."/>
            <person name="Rast P."/>
            <person name="Oberbeckmann S."/>
            <person name="Bunk B."/>
            <person name="Jeske O."/>
            <person name="Meyerdierks A."/>
            <person name="Storesund J.E."/>
            <person name="Kallscheuer N."/>
            <person name="Luecker S."/>
            <person name="Lage O.M."/>
            <person name="Pohl T."/>
            <person name="Merkel B.J."/>
            <person name="Hornburger P."/>
            <person name="Mueller R.-W."/>
            <person name="Bruemmer F."/>
            <person name="Labrenz M."/>
            <person name="Spormann A.M."/>
            <person name="Op den Camp H."/>
            <person name="Overmann J."/>
            <person name="Amann R."/>
            <person name="Jetten M.S.M."/>
            <person name="Mascher T."/>
            <person name="Medema M.H."/>
            <person name="Devos D.P."/>
            <person name="Kaster A.-K."/>
            <person name="Ovreas L."/>
            <person name="Rohde M."/>
            <person name="Galperin M.Y."/>
            <person name="Jogler C."/>
        </authorList>
    </citation>
    <scope>NUCLEOTIDE SEQUENCE [LARGE SCALE GENOMIC DNA]</scope>
    <source>
        <strain evidence="3 4">DSM 8797</strain>
    </source>
</reference>
<proteinExistence type="predicted"/>
<gene>
    <name evidence="3" type="ORF">GmarT_00520</name>
</gene>
<dbReference type="EMBL" id="CP042910">
    <property type="protein sequence ID" value="QEG14219.1"/>
    <property type="molecule type" value="Genomic_DNA"/>
</dbReference>
<evidence type="ECO:0000313" key="3">
    <source>
        <dbReference type="EMBL" id="QEG14219.1"/>
    </source>
</evidence>
<evidence type="ECO:0000256" key="2">
    <source>
        <dbReference type="SAM" id="SignalP"/>
    </source>
</evidence>
<organism evidence="3 4">
    <name type="scientific">Gimesia maris</name>
    <dbReference type="NCBI Taxonomy" id="122"/>
    <lineage>
        <taxon>Bacteria</taxon>
        <taxon>Pseudomonadati</taxon>
        <taxon>Planctomycetota</taxon>
        <taxon>Planctomycetia</taxon>
        <taxon>Planctomycetales</taxon>
        <taxon>Planctomycetaceae</taxon>
        <taxon>Gimesia</taxon>
    </lineage>
</organism>
<feature type="chain" id="PRO_5046090845" description="MucB/RseB N-terminal domain-containing protein" evidence="2">
    <location>
        <begin position="24"/>
        <end position="349"/>
    </location>
</feature>
<accession>A0ABX5YEW3</accession>
<keyword evidence="2" id="KW-0732">Signal</keyword>
<sequence length="349" mass="40536">MKSCLRLRCLTLCCLFSAVSAVAEEPQPITIDIKEFSELKPAEQKALILKAFARRLEHAKNLYYEVDLTGLIYENKNEQPGKLRTKTPFRRCRHWLLEDSYRIDSDMFRPDEEEANQWVSDSYDAQQRITRGTIINKTHSFGRIDRVHDRVISDNHYIYWLRGEYPDKSEYLFQDMIDRKASFEIRAPVDSGKVQLTVKYQPYWTNKPYGSRKMILDPERGFLPIRGESRWREFPGLERKPSYRIERFTVSKSKLVEDVWMPVEIREDTMTSSLPQSISTLEIKITRIEQGKVKPADLVVPFSDGMMIVDTIKGVSYVSDDAGKPTGPVEPLYYGPPPVAPKKKSNEPQ</sequence>
<keyword evidence="4" id="KW-1185">Reference proteome</keyword>
<dbReference type="Proteomes" id="UP000322887">
    <property type="component" value="Chromosome"/>
</dbReference>
<dbReference type="GeneID" id="98644757"/>
<evidence type="ECO:0000313" key="4">
    <source>
        <dbReference type="Proteomes" id="UP000322887"/>
    </source>
</evidence>
<protein>
    <recommendedName>
        <fullName evidence="5">MucB/RseB N-terminal domain-containing protein</fullName>
    </recommendedName>
</protein>
<feature type="signal peptide" evidence="2">
    <location>
        <begin position="1"/>
        <end position="23"/>
    </location>
</feature>
<evidence type="ECO:0008006" key="5">
    <source>
        <dbReference type="Google" id="ProtNLM"/>
    </source>
</evidence>
<evidence type="ECO:0000256" key="1">
    <source>
        <dbReference type="SAM" id="MobiDB-lite"/>
    </source>
</evidence>
<feature type="region of interest" description="Disordered" evidence="1">
    <location>
        <begin position="326"/>
        <end position="349"/>
    </location>
</feature>
<name>A0ABX5YEW3_9PLAN</name>
<dbReference type="RefSeq" id="WP_149302373.1">
    <property type="nucleotide sequence ID" value="NZ_CP036353.1"/>
</dbReference>